<feature type="compositionally biased region" description="Low complexity" evidence="1">
    <location>
        <begin position="86"/>
        <end position="102"/>
    </location>
</feature>
<evidence type="ECO:0000313" key="3">
    <source>
        <dbReference type="EnsemblFungi" id="PTTG_08787-t43_1-p1"/>
    </source>
</evidence>
<evidence type="ECO:0000313" key="4">
    <source>
        <dbReference type="Proteomes" id="UP000005240"/>
    </source>
</evidence>
<dbReference type="EnsemblFungi" id="PTTG_08787-t43_1">
    <property type="protein sequence ID" value="PTTG_08787-t43_1-p1"/>
    <property type="gene ID" value="PTTG_08787"/>
</dbReference>
<dbReference type="AlphaFoldDB" id="A0A180G6K4"/>
<feature type="compositionally biased region" description="Basic and acidic residues" evidence="1">
    <location>
        <begin position="1"/>
        <end position="22"/>
    </location>
</feature>
<feature type="region of interest" description="Disordered" evidence="1">
    <location>
        <begin position="67"/>
        <end position="102"/>
    </location>
</feature>
<proteinExistence type="predicted"/>
<reference evidence="3 4" key="3">
    <citation type="journal article" date="2017" name="G3 (Bethesda)">
        <title>Comparative analysis highlights variable genome content of wheat rusts and divergence of the mating loci.</title>
        <authorList>
            <person name="Cuomo C.A."/>
            <person name="Bakkeren G."/>
            <person name="Khalil H.B."/>
            <person name="Panwar V."/>
            <person name="Joly D."/>
            <person name="Linning R."/>
            <person name="Sakthikumar S."/>
            <person name="Song X."/>
            <person name="Adiconis X."/>
            <person name="Fan L."/>
            <person name="Goldberg J.M."/>
            <person name="Levin J.Z."/>
            <person name="Young S."/>
            <person name="Zeng Q."/>
            <person name="Anikster Y."/>
            <person name="Bruce M."/>
            <person name="Wang M."/>
            <person name="Yin C."/>
            <person name="McCallum B."/>
            <person name="Szabo L.J."/>
            <person name="Hulbert S."/>
            <person name="Chen X."/>
            <person name="Fellers J.P."/>
        </authorList>
    </citation>
    <scope>NUCLEOTIDE SEQUENCE</scope>
    <source>
        <strain evidence="3">isolate 1-1 / race 1 (BBBD)</strain>
        <strain evidence="4">Isolate 1-1 / race 1 (BBBD)</strain>
    </source>
</reference>
<name>A0A180G6K4_PUCT1</name>
<reference evidence="2" key="1">
    <citation type="submission" date="2009-11" db="EMBL/GenBank/DDBJ databases">
        <authorList>
            <consortium name="The Broad Institute Genome Sequencing Platform"/>
            <person name="Ward D."/>
            <person name="Feldgarden M."/>
            <person name="Earl A."/>
            <person name="Young S.K."/>
            <person name="Zeng Q."/>
            <person name="Koehrsen M."/>
            <person name="Alvarado L."/>
            <person name="Berlin A."/>
            <person name="Bochicchio J."/>
            <person name="Borenstein D."/>
            <person name="Chapman S.B."/>
            <person name="Chen Z."/>
            <person name="Engels R."/>
            <person name="Freedman E."/>
            <person name="Gellesch M."/>
            <person name="Goldberg J."/>
            <person name="Griggs A."/>
            <person name="Gujja S."/>
            <person name="Heilman E."/>
            <person name="Heiman D."/>
            <person name="Hepburn T."/>
            <person name="Howarth C."/>
            <person name="Jen D."/>
            <person name="Larson L."/>
            <person name="Lewis B."/>
            <person name="Mehta T."/>
            <person name="Park D."/>
            <person name="Pearson M."/>
            <person name="Roberts A."/>
            <person name="Saif S."/>
            <person name="Shea T."/>
            <person name="Shenoy N."/>
            <person name="Sisk P."/>
            <person name="Stolte C."/>
            <person name="Sykes S."/>
            <person name="Thomson T."/>
            <person name="Walk T."/>
            <person name="White J."/>
            <person name="Yandava C."/>
            <person name="Izard J."/>
            <person name="Baranova O.V."/>
            <person name="Blanton J.M."/>
            <person name="Tanner A.C."/>
            <person name="Dewhirst F.E."/>
            <person name="Haas B."/>
            <person name="Nusbaum C."/>
            <person name="Birren B."/>
        </authorList>
    </citation>
    <scope>NUCLEOTIDE SEQUENCE [LARGE SCALE GENOMIC DNA]</scope>
    <source>
        <strain evidence="2">1-1 BBBD Race 1</strain>
    </source>
</reference>
<reference evidence="3" key="4">
    <citation type="submission" date="2025-05" db="UniProtKB">
        <authorList>
            <consortium name="EnsemblFungi"/>
        </authorList>
    </citation>
    <scope>IDENTIFICATION</scope>
    <source>
        <strain evidence="3">isolate 1-1 / race 1 (BBBD)</strain>
    </source>
</reference>
<reference evidence="2" key="2">
    <citation type="submission" date="2016-05" db="EMBL/GenBank/DDBJ databases">
        <title>Comparative analysis highlights variable genome content of wheat rusts and divergence of the mating loci.</title>
        <authorList>
            <person name="Cuomo C.A."/>
            <person name="Bakkeren G."/>
            <person name="Szabo L."/>
            <person name="Khalil H."/>
            <person name="Joly D."/>
            <person name="Goldberg J."/>
            <person name="Young S."/>
            <person name="Zeng Q."/>
            <person name="Fellers J."/>
        </authorList>
    </citation>
    <scope>NUCLEOTIDE SEQUENCE [LARGE SCALE GENOMIC DNA]</scope>
    <source>
        <strain evidence="2">1-1 BBBD Race 1</strain>
    </source>
</reference>
<accession>A0A180G6K4</accession>
<gene>
    <name evidence="2" type="ORF">PTTG_08787</name>
</gene>
<dbReference type="VEuPathDB" id="FungiDB:PTTG_08787"/>
<organism evidence="2">
    <name type="scientific">Puccinia triticina (isolate 1-1 / race 1 (BBBD))</name>
    <name type="common">Brown leaf rust fungus</name>
    <dbReference type="NCBI Taxonomy" id="630390"/>
    <lineage>
        <taxon>Eukaryota</taxon>
        <taxon>Fungi</taxon>
        <taxon>Dikarya</taxon>
        <taxon>Basidiomycota</taxon>
        <taxon>Pucciniomycotina</taxon>
        <taxon>Pucciniomycetes</taxon>
        <taxon>Pucciniales</taxon>
        <taxon>Pucciniaceae</taxon>
        <taxon>Puccinia</taxon>
    </lineage>
</organism>
<evidence type="ECO:0000313" key="2">
    <source>
        <dbReference type="EMBL" id="OAV88002.1"/>
    </source>
</evidence>
<evidence type="ECO:0000256" key="1">
    <source>
        <dbReference type="SAM" id="MobiDB-lite"/>
    </source>
</evidence>
<feature type="region of interest" description="Disordered" evidence="1">
    <location>
        <begin position="1"/>
        <end position="33"/>
    </location>
</feature>
<dbReference type="EMBL" id="ADAS02000229">
    <property type="protein sequence ID" value="OAV88002.1"/>
    <property type="molecule type" value="Genomic_DNA"/>
</dbReference>
<sequence length="102" mass="11075">MLVKGLLDRKDTQSPTAEERTRQTVPNRYPRDAYGDNYLQEVGKFHAEHIASKRMDFNKLAVEMLEKSSGASNHRPLVQGSSCSTGPQQAAPAASNQAGSSG</sequence>
<protein>
    <submittedName>
        <fullName evidence="2 3">Uncharacterized protein</fullName>
    </submittedName>
</protein>
<dbReference type="Proteomes" id="UP000005240">
    <property type="component" value="Unassembled WGS sequence"/>
</dbReference>
<keyword evidence="4" id="KW-1185">Reference proteome</keyword>